<feature type="region of interest" description="Disordered" evidence="1">
    <location>
        <begin position="183"/>
        <end position="275"/>
    </location>
</feature>
<gene>
    <name evidence="2" type="ORF">AARE701A_LOCUS3739</name>
</gene>
<feature type="compositionally biased region" description="Acidic residues" evidence="1">
    <location>
        <begin position="131"/>
        <end position="143"/>
    </location>
</feature>
<dbReference type="PANTHER" id="PTHR47541">
    <property type="entry name" value="TETRATRICOPEPTIDE REPEAT (TPR)-LIKE SUPERFAMILY PROTEIN"/>
    <property type="match status" value="1"/>
</dbReference>
<organism evidence="2 3">
    <name type="scientific">Arabidopsis arenosa</name>
    <name type="common">Sand rock-cress</name>
    <name type="synonym">Cardaminopsis arenosa</name>
    <dbReference type="NCBI Taxonomy" id="38785"/>
    <lineage>
        <taxon>Eukaryota</taxon>
        <taxon>Viridiplantae</taxon>
        <taxon>Streptophyta</taxon>
        <taxon>Embryophyta</taxon>
        <taxon>Tracheophyta</taxon>
        <taxon>Spermatophyta</taxon>
        <taxon>Magnoliopsida</taxon>
        <taxon>eudicotyledons</taxon>
        <taxon>Gunneridae</taxon>
        <taxon>Pentapetalae</taxon>
        <taxon>rosids</taxon>
        <taxon>malvids</taxon>
        <taxon>Brassicales</taxon>
        <taxon>Brassicaceae</taxon>
        <taxon>Camelineae</taxon>
        <taxon>Arabidopsis</taxon>
    </lineage>
</organism>
<protein>
    <submittedName>
        <fullName evidence="2">Uncharacterized protein</fullName>
    </submittedName>
</protein>
<feature type="compositionally biased region" description="Basic and acidic residues" evidence="1">
    <location>
        <begin position="149"/>
        <end position="159"/>
    </location>
</feature>
<dbReference type="SMART" id="SM00028">
    <property type="entry name" value="TPR"/>
    <property type="match status" value="3"/>
</dbReference>
<dbReference type="InterPro" id="IPR019734">
    <property type="entry name" value="TPR_rpt"/>
</dbReference>
<keyword evidence="3" id="KW-1185">Reference proteome</keyword>
<sequence length="275" mass="31091">MAATASGKVEKGHQLYRDGKYKEALLFFTEALTAAKAKPQKIALHSNRAACFLKLNDFNKAAEECTCVLELDQKHSGALSLRAQTLVSLKEYQSALFDVTRLMELNPDSKVYQNLEARLRTQLSLAPIPESEAELEEDEEESGVEQQDTQDKKSREFEFGVHERRDKRFESVVSIRRDIETQGEDANINKGEVVAPKTPEVREQNSKEVPVSGKQSNAWQAIPKPKGHSTLDYARWDTVEDDSSEEEDDEDSDDSDESPPQYRFRVKTVGVRPVK</sequence>
<feature type="region of interest" description="Disordered" evidence="1">
    <location>
        <begin position="130"/>
        <end position="159"/>
    </location>
</feature>
<name>A0A8S1ZMX9_ARAAE</name>
<evidence type="ECO:0000313" key="2">
    <source>
        <dbReference type="EMBL" id="CAE5960289.1"/>
    </source>
</evidence>
<evidence type="ECO:0000313" key="3">
    <source>
        <dbReference type="Proteomes" id="UP000682877"/>
    </source>
</evidence>
<dbReference type="Gene3D" id="1.25.40.10">
    <property type="entry name" value="Tetratricopeptide repeat domain"/>
    <property type="match status" value="1"/>
</dbReference>
<dbReference type="Proteomes" id="UP000682877">
    <property type="component" value="Chromosome 1"/>
</dbReference>
<dbReference type="SUPFAM" id="SSF48452">
    <property type="entry name" value="TPR-like"/>
    <property type="match status" value="1"/>
</dbReference>
<dbReference type="PANTHER" id="PTHR47541:SF1">
    <property type="entry name" value="TETRATRICOPEPTIDE REPEAT (TPR)-LIKE SUPERFAMILY PROTEIN"/>
    <property type="match status" value="1"/>
</dbReference>
<proteinExistence type="predicted"/>
<dbReference type="InterPro" id="IPR011990">
    <property type="entry name" value="TPR-like_helical_dom_sf"/>
</dbReference>
<feature type="compositionally biased region" description="Acidic residues" evidence="1">
    <location>
        <begin position="239"/>
        <end position="257"/>
    </location>
</feature>
<dbReference type="EMBL" id="LR999451">
    <property type="protein sequence ID" value="CAE5960289.1"/>
    <property type="molecule type" value="Genomic_DNA"/>
</dbReference>
<reference evidence="2" key="1">
    <citation type="submission" date="2021-01" db="EMBL/GenBank/DDBJ databases">
        <authorList>
            <person name="Bezrukov I."/>
        </authorList>
    </citation>
    <scope>NUCLEOTIDE SEQUENCE</scope>
</reference>
<evidence type="ECO:0000256" key="1">
    <source>
        <dbReference type="SAM" id="MobiDB-lite"/>
    </source>
</evidence>
<dbReference type="AlphaFoldDB" id="A0A8S1ZMX9"/>
<accession>A0A8S1ZMX9</accession>